<evidence type="ECO:0000313" key="3">
    <source>
        <dbReference type="Proteomes" id="UP000821837"/>
    </source>
</evidence>
<reference evidence="2" key="1">
    <citation type="journal article" date="2020" name="Cell">
        <title>Large-Scale Comparative Analyses of Tick Genomes Elucidate Their Genetic Diversity and Vector Capacities.</title>
        <authorList>
            <consortium name="Tick Genome and Microbiome Consortium (TIGMIC)"/>
            <person name="Jia N."/>
            <person name="Wang J."/>
            <person name="Shi W."/>
            <person name="Du L."/>
            <person name="Sun Y."/>
            <person name="Zhan W."/>
            <person name="Jiang J.F."/>
            <person name="Wang Q."/>
            <person name="Zhang B."/>
            <person name="Ji P."/>
            <person name="Bell-Sakyi L."/>
            <person name="Cui X.M."/>
            <person name="Yuan T.T."/>
            <person name="Jiang B.G."/>
            <person name="Yang W.F."/>
            <person name="Lam T.T."/>
            <person name="Chang Q.C."/>
            <person name="Ding S.J."/>
            <person name="Wang X.J."/>
            <person name="Zhu J.G."/>
            <person name="Ruan X.D."/>
            <person name="Zhao L."/>
            <person name="Wei J.T."/>
            <person name="Ye R.Z."/>
            <person name="Que T.C."/>
            <person name="Du C.H."/>
            <person name="Zhou Y.H."/>
            <person name="Cheng J.X."/>
            <person name="Dai P.F."/>
            <person name="Guo W.B."/>
            <person name="Han X.H."/>
            <person name="Huang E.J."/>
            <person name="Li L.F."/>
            <person name="Wei W."/>
            <person name="Gao Y.C."/>
            <person name="Liu J.Z."/>
            <person name="Shao H.Z."/>
            <person name="Wang X."/>
            <person name="Wang C.C."/>
            <person name="Yang T.C."/>
            <person name="Huo Q.B."/>
            <person name="Li W."/>
            <person name="Chen H.Y."/>
            <person name="Chen S.E."/>
            <person name="Zhou L.G."/>
            <person name="Ni X.B."/>
            <person name="Tian J.H."/>
            <person name="Sheng Y."/>
            <person name="Liu T."/>
            <person name="Pan Y.S."/>
            <person name="Xia L.Y."/>
            <person name="Li J."/>
            <person name="Zhao F."/>
            <person name="Cao W.C."/>
        </authorList>
    </citation>
    <scope>NUCLEOTIDE SEQUENCE</scope>
    <source>
        <strain evidence="2">Rsan-2018</strain>
    </source>
</reference>
<comment type="caution">
    <text evidence="2">The sequence shown here is derived from an EMBL/GenBank/DDBJ whole genome shotgun (WGS) entry which is preliminary data.</text>
</comment>
<protein>
    <submittedName>
        <fullName evidence="2">Uncharacterized protein</fullName>
    </submittedName>
</protein>
<feature type="chain" id="PRO_5039220090" evidence="1">
    <location>
        <begin position="22"/>
        <end position="105"/>
    </location>
</feature>
<sequence>MLRESLFRMWQLLFLPRLLGGVAIEAAQGSFGNKGSRSDVTLLGSMAEYWHGMPHSLILADVIQKVIEDHPYDVEVAKRVALGRKAVRNIFAEMGRLGQRKQTPA</sequence>
<feature type="signal peptide" evidence="1">
    <location>
        <begin position="1"/>
        <end position="21"/>
    </location>
</feature>
<dbReference type="AlphaFoldDB" id="A0A9D4T5K1"/>
<evidence type="ECO:0000256" key="1">
    <source>
        <dbReference type="SAM" id="SignalP"/>
    </source>
</evidence>
<gene>
    <name evidence="2" type="ORF">HPB52_004666</name>
</gene>
<accession>A0A9D4T5K1</accession>
<evidence type="ECO:0000313" key="2">
    <source>
        <dbReference type="EMBL" id="KAH7975746.1"/>
    </source>
</evidence>
<keyword evidence="1" id="KW-0732">Signal</keyword>
<keyword evidence="3" id="KW-1185">Reference proteome</keyword>
<name>A0A9D4T5K1_RHISA</name>
<organism evidence="2 3">
    <name type="scientific">Rhipicephalus sanguineus</name>
    <name type="common">Brown dog tick</name>
    <name type="synonym">Ixodes sanguineus</name>
    <dbReference type="NCBI Taxonomy" id="34632"/>
    <lineage>
        <taxon>Eukaryota</taxon>
        <taxon>Metazoa</taxon>
        <taxon>Ecdysozoa</taxon>
        <taxon>Arthropoda</taxon>
        <taxon>Chelicerata</taxon>
        <taxon>Arachnida</taxon>
        <taxon>Acari</taxon>
        <taxon>Parasitiformes</taxon>
        <taxon>Ixodida</taxon>
        <taxon>Ixodoidea</taxon>
        <taxon>Ixodidae</taxon>
        <taxon>Rhipicephalinae</taxon>
        <taxon>Rhipicephalus</taxon>
        <taxon>Rhipicephalus</taxon>
    </lineage>
</organism>
<dbReference type="EMBL" id="JABSTV010001246">
    <property type="protein sequence ID" value="KAH7975746.1"/>
    <property type="molecule type" value="Genomic_DNA"/>
</dbReference>
<reference evidence="2" key="2">
    <citation type="submission" date="2021-09" db="EMBL/GenBank/DDBJ databases">
        <authorList>
            <person name="Jia N."/>
            <person name="Wang J."/>
            <person name="Shi W."/>
            <person name="Du L."/>
            <person name="Sun Y."/>
            <person name="Zhan W."/>
            <person name="Jiang J."/>
            <person name="Wang Q."/>
            <person name="Zhang B."/>
            <person name="Ji P."/>
            <person name="Sakyi L.B."/>
            <person name="Cui X."/>
            <person name="Yuan T."/>
            <person name="Jiang B."/>
            <person name="Yang W."/>
            <person name="Lam T.T.-Y."/>
            <person name="Chang Q."/>
            <person name="Ding S."/>
            <person name="Wang X."/>
            <person name="Zhu J."/>
            <person name="Ruan X."/>
            <person name="Zhao L."/>
            <person name="Wei J."/>
            <person name="Que T."/>
            <person name="Du C."/>
            <person name="Cheng J."/>
            <person name="Dai P."/>
            <person name="Han X."/>
            <person name="Huang E."/>
            <person name="Gao Y."/>
            <person name="Liu J."/>
            <person name="Shao H."/>
            <person name="Ye R."/>
            <person name="Li L."/>
            <person name="Wei W."/>
            <person name="Wang X."/>
            <person name="Wang C."/>
            <person name="Huo Q."/>
            <person name="Li W."/>
            <person name="Guo W."/>
            <person name="Chen H."/>
            <person name="Chen S."/>
            <person name="Zhou L."/>
            <person name="Zhou L."/>
            <person name="Ni X."/>
            <person name="Tian J."/>
            <person name="Zhou Y."/>
            <person name="Sheng Y."/>
            <person name="Liu T."/>
            <person name="Pan Y."/>
            <person name="Xia L."/>
            <person name="Li J."/>
            <person name="Zhao F."/>
            <person name="Cao W."/>
        </authorList>
    </citation>
    <scope>NUCLEOTIDE SEQUENCE</scope>
    <source>
        <strain evidence="2">Rsan-2018</strain>
        <tissue evidence="2">Larvae</tissue>
    </source>
</reference>
<dbReference type="Proteomes" id="UP000821837">
    <property type="component" value="Chromosome 10"/>
</dbReference>
<proteinExistence type="predicted"/>